<dbReference type="Pfam" id="PF00069">
    <property type="entry name" value="Pkinase"/>
    <property type="match status" value="1"/>
</dbReference>
<feature type="domain" description="Bulb-type lectin" evidence="23">
    <location>
        <begin position="31"/>
        <end position="168"/>
    </location>
</feature>
<evidence type="ECO:0000313" key="24">
    <source>
        <dbReference type="EnsemblPlants" id="OMERI01G31420.1"/>
    </source>
</evidence>
<keyword evidence="25" id="KW-1185">Reference proteome</keyword>
<evidence type="ECO:0000256" key="20">
    <source>
        <dbReference type="SAM" id="Phobius"/>
    </source>
</evidence>
<keyword evidence="10 18" id="KW-0067">ATP-binding</keyword>
<organism evidence="24">
    <name type="scientific">Oryza meridionalis</name>
    <dbReference type="NCBI Taxonomy" id="40149"/>
    <lineage>
        <taxon>Eukaryota</taxon>
        <taxon>Viridiplantae</taxon>
        <taxon>Streptophyta</taxon>
        <taxon>Embryophyta</taxon>
        <taxon>Tracheophyta</taxon>
        <taxon>Spermatophyta</taxon>
        <taxon>Magnoliopsida</taxon>
        <taxon>Liliopsida</taxon>
        <taxon>Poales</taxon>
        <taxon>Poaceae</taxon>
        <taxon>BOP clade</taxon>
        <taxon>Oryzoideae</taxon>
        <taxon>Oryzeae</taxon>
        <taxon>Oryzinae</taxon>
        <taxon>Oryza</taxon>
    </lineage>
</organism>
<dbReference type="SMART" id="SM00108">
    <property type="entry name" value="B_lectin"/>
    <property type="match status" value="1"/>
</dbReference>
<feature type="chain" id="PRO_5002355600" description="Receptor-like serine/threonine-protein kinase" evidence="21">
    <location>
        <begin position="30"/>
        <end position="830"/>
    </location>
</feature>
<dbReference type="CDD" id="cd14066">
    <property type="entry name" value="STKc_IRAK"/>
    <property type="match status" value="1"/>
</dbReference>
<feature type="binding site" evidence="19">
    <location>
        <position position="546"/>
    </location>
    <ligand>
        <name>ATP</name>
        <dbReference type="ChEBI" id="CHEBI:30616"/>
    </ligand>
</feature>
<dbReference type="InterPro" id="IPR051343">
    <property type="entry name" value="G-type_lectin_kinases/EP1-like"/>
</dbReference>
<dbReference type="eggNOG" id="ENOG502QQEW">
    <property type="taxonomic scope" value="Eukaryota"/>
</dbReference>
<evidence type="ECO:0000256" key="3">
    <source>
        <dbReference type="ARBA" id="ARBA00022536"/>
    </source>
</evidence>
<evidence type="ECO:0000256" key="16">
    <source>
        <dbReference type="ARBA" id="ARBA00047899"/>
    </source>
</evidence>
<evidence type="ECO:0000256" key="8">
    <source>
        <dbReference type="ARBA" id="ARBA00022741"/>
    </source>
</evidence>
<dbReference type="SUPFAM" id="SSF56112">
    <property type="entry name" value="Protein kinase-like (PK-like)"/>
    <property type="match status" value="1"/>
</dbReference>
<keyword evidence="7" id="KW-0430">Lectin</keyword>
<dbReference type="GO" id="GO:0106310">
    <property type="term" value="F:protein serine kinase activity"/>
    <property type="evidence" value="ECO:0007669"/>
    <property type="project" value="RHEA"/>
</dbReference>
<dbReference type="PROSITE" id="PS00107">
    <property type="entry name" value="PROTEIN_KINASE_ATP"/>
    <property type="match status" value="1"/>
</dbReference>
<keyword evidence="2 18" id="KW-0723">Serine/threonine-protein kinase</keyword>
<keyword evidence="3" id="KW-0245">EGF-like domain</keyword>
<evidence type="ECO:0000256" key="5">
    <source>
        <dbReference type="ARBA" id="ARBA00022692"/>
    </source>
</evidence>
<keyword evidence="6 21" id="KW-0732">Signal</keyword>
<comment type="subcellular location">
    <subcellularLocation>
        <location evidence="1">Membrane</location>
        <topology evidence="1">Single-pass type I membrane protein</topology>
    </subcellularLocation>
</comment>
<evidence type="ECO:0000256" key="13">
    <source>
        <dbReference type="ARBA" id="ARBA00023157"/>
    </source>
</evidence>
<dbReference type="InterPro" id="IPR001480">
    <property type="entry name" value="Bulb-type_lectin_dom"/>
</dbReference>
<dbReference type="FunFam" id="1.10.510.10:FF:000384">
    <property type="entry name" value="G-type lectin S-receptor-like serine/threonine-protein kinase"/>
    <property type="match status" value="1"/>
</dbReference>
<dbReference type="FunFam" id="3.30.200.20:FF:000740">
    <property type="entry name" value="Putative S-receptor kinase"/>
    <property type="match status" value="1"/>
</dbReference>
<feature type="domain" description="Protein kinase" evidence="22">
    <location>
        <begin position="515"/>
        <end position="807"/>
    </location>
</feature>
<dbReference type="HOGENOM" id="CLU_000288_116_2_1"/>
<dbReference type="Gene3D" id="3.30.200.20">
    <property type="entry name" value="Phosphorylase Kinase, domain 1"/>
    <property type="match status" value="1"/>
</dbReference>
<evidence type="ECO:0000313" key="25">
    <source>
        <dbReference type="Proteomes" id="UP000008021"/>
    </source>
</evidence>
<evidence type="ECO:0000256" key="2">
    <source>
        <dbReference type="ARBA" id="ARBA00022527"/>
    </source>
</evidence>
<keyword evidence="11 20" id="KW-1133">Transmembrane helix</keyword>
<evidence type="ECO:0000259" key="23">
    <source>
        <dbReference type="PROSITE" id="PS50927"/>
    </source>
</evidence>
<keyword evidence="4 18" id="KW-0808">Transferase</keyword>
<dbReference type="InterPro" id="IPR011009">
    <property type="entry name" value="Kinase-like_dom_sf"/>
</dbReference>
<evidence type="ECO:0000256" key="14">
    <source>
        <dbReference type="ARBA" id="ARBA00023170"/>
    </source>
</evidence>
<keyword evidence="8 18" id="KW-0547">Nucleotide-binding</keyword>
<dbReference type="Gene3D" id="1.10.510.10">
    <property type="entry name" value="Transferase(Phosphotransferase) domain 1"/>
    <property type="match status" value="1"/>
</dbReference>
<evidence type="ECO:0000256" key="21">
    <source>
        <dbReference type="SAM" id="SignalP"/>
    </source>
</evidence>
<dbReference type="GO" id="GO:0030246">
    <property type="term" value="F:carbohydrate binding"/>
    <property type="evidence" value="ECO:0007669"/>
    <property type="project" value="UniProtKB-KW"/>
</dbReference>
<name>A0A0E0C943_9ORYZ</name>
<evidence type="ECO:0000256" key="1">
    <source>
        <dbReference type="ARBA" id="ARBA00004479"/>
    </source>
</evidence>
<keyword evidence="12 20" id="KW-0472">Membrane</keyword>
<keyword evidence="14" id="KW-0675">Receptor</keyword>
<comment type="similarity">
    <text evidence="18">Belongs to the protein kinase superfamily. Ser/Thr protein kinase family.</text>
</comment>
<dbReference type="Gramene" id="OMERI01G31420.1">
    <property type="protein sequence ID" value="OMERI01G31420.1"/>
    <property type="gene ID" value="OMERI01G31420"/>
</dbReference>
<dbReference type="Pfam" id="PF01453">
    <property type="entry name" value="B_lectin"/>
    <property type="match status" value="1"/>
</dbReference>
<reference evidence="24" key="1">
    <citation type="submission" date="2015-04" db="UniProtKB">
        <authorList>
            <consortium name="EnsemblPlants"/>
        </authorList>
    </citation>
    <scope>IDENTIFICATION</scope>
</reference>
<dbReference type="FunFam" id="2.90.10.10:FF:000035">
    <property type="entry name" value="Putative S-receptor kinase"/>
    <property type="match status" value="1"/>
</dbReference>
<dbReference type="InterPro" id="IPR008271">
    <property type="entry name" value="Ser/Thr_kinase_AS"/>
</dbReference>
<protein>
    <recommendedName>
        <fullName evidence="18">Receptor-like serine/threonine-protein kinase</fullName>
        <ecNumber evidence="18">2.7.11.1</ecNumber>
    </recommendedName>
</protein>
<dbReference type="GO" id="GO:0051707">
    <property type="term" value="P:response to other organism"/>
    <property type="evidence" value="ECO:0007669"/>
    <property type="project" value="UniProtKB-ARBA"/>
</dbReference>
<evidence type="ECO:0000256" key="18">
    <source>
        <dbReference type="PIRNR" id="PIRNR000641"/>
    </source>
</evidence>
<evidence type="ECO:0000256" key="12">
    <source>
        <dbReference type="ARBA" id="ARBA00023136"/>
    </source>
</evidence>
<dbReference type="InterPro" id="IPR000719">
    <property type="entry name" value="Prot_kinase_dom"/>
</dbReference>
<dbReference type="STRING" id="40149.A0A0E0C943"/>
<dbReference type="GO" id="GO:0016020">
    <property type="term" value="C:membrane"/>
    <property type="evidence" value="ECO:0007669"/>
    <property type="project" value="UniProtKB-SubCell"/>
</dbReference>
<dbReference type="EC" id="2.7.11.1" evidence="18"/>
<dbReference type="GO" id="GO:0004674">
    <property type="term" value="F:protein serine/threonine kinase activity"/>
    <property type="evidence" value="ECO:0007669"/>
    <property type="project" value="UniProtKB-KW"/>
</dbReference>
<dbReference type="FunFam" id="2.90.10.30:FF:000001">
    <property type="entry name" value="Serine/threonine-protein kinase"/>
    <property type="match status" value="1"/>
</dbReference>
<evidence type="ECO:0000256" key="9">
    <source>
        <dbReference type="ARBA" id="ARBA00022777"/>
    </source>
</evidence>
<dbReference type="PANTHER" id="PTHR47976:SF77">
    <property type="entry name" value="RECEPTOR-LIKE SERINE_THREONINE-PROTEIN KINASE"/>
    <property type="match status" value="1"/>
</dbReference>
<proteinExistence type="inferred from homology"/>
<feature type="transmembrane region" description="Helical" evidence="20">
    <location>
        <begin position="465"/>
        <end position="488"/>
    </location>
</feature>
<feature type="signal peptide" evidence="21">
    <location>
        <begin position="1"/>
        <end position="29"/>
    </location>
</feature>
<dbReference type="PROSITE" id="PS50927">
    <property type="entry name" value="BULB_LECTIN"/>
    <property type="match status" value="1"/>
</dbReference>
<comment type="catalytic activity">
    <reaction evidence="17 18">
        <text>L-seryl-[protein] + ATP = O-phospho-L-seryl-[protein] + ADP + H(+)</text>
        <dbReference type="Rhea" id="RHEA:17989"/>
        <dbReference type="Rhea" id="RHEA-COMP:9863"/>
        <dbReference type="Rhea" id="RHEA-COMP:11604"/>
        <dbReference type="ChEBI" id="CHEBI:15378"/>
        <dbReference type="ChEBI" id="CHEBI:29999"/>
        <dbReference type="ChEBI" id="CHEBI:30616"/>
        <dbReference type="ChEBI" id="CHEBI:83421"/>
        <dbReference type="ChEBI" id="CHEBI:456216"/>
        <dbReference type="EC" id="2.7.11.1"/>
    </reaction>
</comment>
<evidence type="ECO:0000256" key="6">
    <source>
        <dbReference type="ARBA" id="ARBA00022729"/>
    </source>
</evidence>
<dbReference type="Proteomes" id="UP000008021">
    <property type="component" value="Chromosome 1"/>
</dbReference>
<evidence type="ECO:0000256" key="4">
    <source>
        <dbReference type="ARBA" id="ARBA00022679"/>
    </source>
</evidence>
<keyword evidence="13" id="KW-1015">Disulfide bond</keyword>
<dbReference type="InterPro" id="IPR017441">
    <property type="entry name" value="Protein_kinase_ATP_BS"/>
</dbReference>
<evidence type="ECO:0000259" key="22">
    <source>
        <dbReference type="PROSITE" id="PS50011"/>
    </source>
</evidence>
<dbReference type="InterPro" id="IPR036426">
    <property type="entry name" value="Bulb-type_lectin_dom_sf"/>
</dbReference>
<keyword evidence="5 20" id="KW-0812">Transmembrane</keyword>
<keyword evidence="15" id="KW-0325">Glycoprotein</keyword>
<dbReference type="Gene3D" id="2.90.10.10">
    <property type="entry name" value="Bulb-type lectin domain"/>
    <property type="match status" value="2"/>
</dbReference>
<sequence length="830" mass="91647">MKPFAGISVSSLAPLLLLLVLHQPHQLEAENRNLTAGNSLRPPEYITSPSGDFAFGFRALDSGGPDSLLFLLAVWFNDNMAAADPVQQKAAVVWHATDPDGSGSAVTATTQSVFSVNFGQLSLANNGSRNIWTNVNPAQPNGFVLVLLDSGNLQFLTGGDNSVVWESFRHPTDTLLPGQSMGAGENLRSKRTDADFSAGRFGLFVQADGNIVLYIGGHADSSRAYWATRTQQPGNTQDGNTTLFFASTGSIYYQIKNGSLYDLTPPMASSTAGGSYRRATLDPDGVVRVYIRPRSSANASWTVADLFPAVGCGMSTRALDGFCGPNSYCVVSGADSRLDCACPSNYSFIDKNIRYEGCRPAFAPQSCDVVNSSAEFEITKLPNTTWTTSPYMIYERMAEEQCADICLRDCFCVAALFEPGATRCTKMALLAGSGRQERSVTQKALIKVRTSRSPPAPPSRGRVPLLPYIILGCLAFLIILAAATSLLLHWHMRRINNDHDIVRHFTKKELHRATNGFRRLLGRGGFGEVYHGVAKSLHPPDIAVKKLVTSNEYSEREFANEVQSIGRIHHRNLVRMLGYCKEREQRMLVFEFMPGGSLRSFLFQTPRPPWSWRAEAALGIAKGIEYLHEGCTLPIIHCDIKPDNILLDDRNNPKITDFGIARLLGDQQMYTTVTNVRGTRGYIAPEWFHSERRIDTKVDVYSFGVVLLEMICCRRCQDPVTSRGEGGDDHDNSVVTLFGWASQLVNHGRVEVILHSDDDAVEDLERVERFVRVAFLCIETNPSLRPMMHQVVQMLEGVVEVHAMPHLPSSIDTLPSISKDSRTPRFFFSS</sequence>
<dbReference type="SMART" id="SM00220">
    <property type="entry name" value="S_TKc"/>
    <property type="match status" value="1"/>
</dbReference>
<evidence type="ECO:0000256" key="11">
    <source>
        <dbReference type="ARBA" id="ARBA00022989"/>
    </source>
</evidence>
<dbReference type="PROSITE" id="PS50011">
    <property type="entry name" value="PROTEIN_KINASE_DOM"/>
    <property type="match status" value="1"/>
</dbReference>
<comment type="catalytic activity">
    <reaction evidence="16 18">
        <text>L-threonyl-[protein] + ATP = O-phospho-L-threonyl-[protein] + ADP + H(+)</text>
        <dbReference type="Rhea" id="RHEA:46608"/>
        <dbReference type="Rhea" id="RHEA-COMP:11060"/>
        <dbReference type="Rhea" id="RHEA-COMP:11605"/>
        <dbReference type="ChEBI" id="CHEBI:15378"/>
        <dbReference type="ChEBI" id="CHEBI:30013"/>
        <dbReference type="ChEBI" id="CHEBI:30616"/>
        <dbReference type="ChEBI" id="CHEBI:61977"/>
        <dbReference type="ChEBI" id="CHEBI:456216"/>
        <dbReference type="EC" id="2.7.11.1"/>
    </reaction>
</comment>
<evidence type="ECO:0000256" key="10">
    <source>
        <dbReference type="ARBA" id="ARBA00022840"/>
    </source>
</evidence>
<dbReference type="PROSITE" id="PS00108">
    <property type="entry name" value="PROTEIN_KINASE_ST"/>
    <property type="match status" value="1"/>
</dbReference>
<keyword evidence="9 18" id="KW-0418">Kinase</keyword>
<dbReference type="SUPFAM" id="SSF51110">
    <property type="entry name" value="alpha-D-mannose-specific plant lectins"/>
    <property type="match status" value="2"/>
</dbReference>
<evidence type="ECO:0000256" key="17">
    <source>
        <dbReference type="ARBA" id="ARBA00048679"/>
    </source>
</evidence>
<evidence type="ECO:0000256" key="7">
    <source>
        <dbReference type="ARBA" id="ARBA00022734"/>
    </source>
</evidence>
<dbReference type="EnsemblPlants" id="OMERI01G31420.1">
    <property type="protein sequence ID" value="OMERI01G31420.1"/>
    <property type="gene ID" value="OMERI01G31420"/>
</dbReference>
<reference evidence="24" key="2">
    <citation type="submission" date="2018-05" db="EMBL/GenBank/DDBJ databases">
        <title>OmerRS3 (Oryza meridionalis Reference Sequence Version 3).</title>
        <authorList>
            <person name="Zhang J."/>
            <person name="Kudrna D."/>
            <person name="Lee S."/>
            <person name="Talag J."/>
            <person name="Welchert J."/>
            <person name="Wing R.A."/>
        </authorList>
    </citation>
    <scope>NUCLEOTIDE SEQUENCE [LARGE SCALE GENOMIC DNA]</scope>
    <source>
        <strain evidence="24">cv. OR44</strain>
    </source>
</reference>
<evidence type="ECO:0000256" key="19">
    <source>
        <dbReference type="PROSITE-ProRule" id="PRU10141"/>
    </source>
</evidence>
<accession>A0A0E0C943</accession>
<dbReference type="PIRSF" id="PIRSF000641">
    <property type="entry name" value="SRK"/>
    <property type="match status" value="1"/>
</dbReference>
<dbReference type="PANTHER" id="PTHR47976">
    <property type="entry name" value="G-TYPE LECTIN S-RECEPTOR-LIKE SERINE/THREONINE-PROTEIN KINASE SD2-5"/>
    <property type="match status" value="1"/>
</dbReference>
<dbReference type="InterPro" id="IPR024171">
    <property type="entry name" value="SRK-like_kinase"/>
</dbReference>
<evidence type="ECO:0000256" key="15">
    <source>
        <dbReference type="ARBA" id="ARBA00023180"/>
    </source>
</evidence>
<dbReference type="AlphaFoldDB" id="A0A0E0C943"/>
<dbReference type="GO" id="GO:0005524">
    <property type="term" value="F:ATP binding"/>
    <property type="evidence" value="ECO:0007669"/>
    <property type="project" value="UniProtKB-UniRule"/>
</dbReference>